<reference evidence="8" key="3">
    <citation type="submission" date="2020-12" db="UniProtKB">
        <authorList>
            <consortium name="EnsemblPlants"/>
        </authorList>
    </citation>
    <scope>IDENTIFICATION</scope>
</reference>
<dbReference type="Proteomes" id="UP000006727">
    <property type="component" value="Chromosome 6"/>
</dbReference>
<evidence type="ECO:0000256" key="4">
    <source>
        <dbReference type="ARBA" id="ARBA00022801"/>
    </source>
</evidence>
<comment type="similarity">
    <text evidence="2">Belongs to the glycosyl hydrolase 5 (cellulase A) family.</text>
</comment>
<dbReference type="EMBL" id="ABEU02000006">
    <property type="protein sequence ID" value="PNR53138.1"/>
    <property type="molecule type" value="Genomic_DNA"/>
</dbReference>
<dbReference type="RefSeq" id="XP_024377759.1">
    <property type="nucleotide sequence ID" value="XM_024521991.2"/>
</dbReference>
<keyword evidence="4" id="KW-0378">Hydrolase</keyword>
<dbReference type="PANTHER" id="PTHR31451">
    <property type="match status" value="1"/>
</dbReference>
<dbReference type="PaxDb" id="3218-PP1S53_47V6.2"/>
<organism evidence="7">
    <name type="scientific">Physcomitrium patens</name>
    <name type="common">Spreading-leaved earth moss</name>
    <name type="synonym">Physcomitrella patens</name>
    <dbReference type="NCBI Taxonomy" id="3218"/>
    <lineage>
        <taxon>Eukaryota</taxon>
        <taxon>Viridiplantae</taxon>
        <taxon>Streptophyta</taxon>
        <taxon>Embryophyta</taxon>
        <taxon>Bryophyta</taxon>
        <taxon>Bryophytina</taxon>
        <taxon>Bryopsida</taxon>
        <taxon>Funariidae</taxon>
        <taxon>Funariales</taxon>
        <taxon>Funariaceae</taxon>
        <taxon>Physcomitrium</taxon>
    </lineage>
</organism>
<dbReference type="OrthoDB" id="406631at2759"/>
<dbReference type="EnsemblPlants" id="Pp3c6_26420V3.3">
    <property type="protein sequence ID" value="Pp3c6_26420V3.3"/>
    <property type="gene ID" value="Pp3c6_26420"/>
</dbReference>
<dbReference type="KEGG" id="ppp:112283376"/>
<dbReference type="GO" id="GO:0000272">
    <property type="term" value="P:polysaccharide catabolic process"/>
    <property type="evidence" value="ECO:0007669"/>
    <property type="project" value="InterPro"/>
</dbReference>
<dbReference type="Gramene" id="Pp3c6_26420V3.3">
    <property type="protein sequence ID" value="Pp3c6_26420V3.3"/>
    <property type="gene ID" value="Pp3c6_26420"/>
</dbReference>
<dbReference type="STRING" id="3218.A0A2K1KH89"/>
<dbReference type="EnsemblPlants" id="Pp3c6_26420V3.1">
    <property type="protein sequence ID" value="Pp3c6_26420V3.1"/>
    <property type="gene ID" value="Pp3c6_26420"/>
</dbReference>
<evidence type="ECO:0000256" key="3">
    <source>
        <dbReference type="ARBA" id="ARBA00012706"/>
    </source>
</evidence>
<reference evidence="7 9" key="2">
    <citation type="journal article" date="2018" name="Plant J.">
        <title>The Physcomitrella patens chromosome-scale assembly reveals moss genome structure and evolution.</title>
        <authorList>
            <person name="Lang D."/>
            <person name="Ullrich K.K."/>
            <person name="Murat F."/>
            <person name="Fuchs J."/>
            <person name="Jenkins J."/>
            <person name="Haas F.B."/>
            <person name="Piednoel M."/>
            <person name="Gundlach H."/>
            <person name="Van Bel M."/>
            <person name="Meyberg R."/>
            <person name="Vives C."/>
            <person name="Morata J."/>
            <person name="Symeonidi A."/>
            <person name="Hiss M."/>
            <person name="Muchero W."/>
            <person name="Kamisugi Y."/>
            <person name="Saleh O."/>
            <person name="Blanc G."/>
            <person name="Decker E.L."/>
            <person name="van Gessel N."/>
            <person name="Grimwood J."/>
            <person name="Hayes R.D."/>
            <person name="Graham S.W."/>
            <person name="Gunter L.E."/>
            <person name="McDaniel S.F."/>
            <person name="Hoernstein S.N.W."/>
            <person name="Larsson A."/>
            <person name="Li F.W."/>
            <person name="Perroud P.F."/>
            <person name="Phillips J."/>
            <person name="Ranjan P."/>
            <person name="Rokshar D.S."/>
            <person name="Rothfels C.J."/>
            <person name="Schneider L."/>
            <person name="Shu S."/>
            <person name="Stevenson D.W."/>
            <person name="Thummler F."/>
            <person name="Tillich M."/>
            <person name="Villarreal Aguilar J.C."/>
            <person name="Widiez T."/>
            <person name="Wong G.K."/>
            <person name="Wymore A."/>
            <person name="Zhang Y."/>
            <person name="Zimmer A.D."/>
            <person name="Quatrano R.S."/>
            <person name="Mayer K.F.X."/>
            <person name="Goodstein D."/>
            <person name="Casacuberta J.M."/>
            <person name="Vandepoele K."/>
            <person name="Reski R."/>
            <person name="Cuming A.C."/>
            <person name="Tuskan G.A."/>
            <person name="Maumus F."/>
            <person name="Salse J."/>
            <person name="Schmutz J."/>
            <person name="Rensing S.A."/>
        </authorList>
    </citation>
    <scope>NUCLEOTIDE SEQUENCE [LARGE SCALE GENOMIC DNA]</scope>
    <source>
        <strain evidence="8 9">cv. Gransden 2004</strain>
    </source>
</reference>
<dbReference type="FunFam" id="3.20.20.80:FF:000012">
    <property type="entry name" value="Mannan endo-1,4-beta-mannosidase 6"/>
    <property type="match status" value="1"/>
</dbReference>
<feature type="domain" description="Glycoside hydrolase family 5" evidence="6">
    <location>
        <begin position="4"/>
        <end position="340"/>
    </location>
</feature>
<evidence type="ECO:0000256" key="2">
    <source>
        <dbReference type="ARBA" id="ARBA00005641"/>
    </source>
</evidence>
<dbReference type="FunCoup" id="A0A2K1KH89">
    <property type="interactions" value="193"/>
</dbReference>
<dbReference type="GO" id="GO:0016985">
    <property type="term" value="F:mannan endo-1,4-beta-mannosidase activity"/>
    <property type="evidence" value="ECO:0000318"/>
    <property type="project" value="GO_Central"/>
</dbReference>
<dbReference type="Gene3D" id="3.20.20.80">
    <property type="entry name" value="Glycosidases"/>
    <property type="match status" value="1"/>
</dbReference>
<dbReference type="EnsemblPlants" id="Pp3c6_26420V3.2">
    <property type="protein sequence ID" value="Pp3c6_26420V3.2"/>
    <property type="gene ID" value="Pp3c6_26420"/>
</dbReference>
<name>A0A2K1KH89_PHYPA</name>
<dbReference type="SUPFAM" id="SSF51445">
    <property type="entry name" value="(Trans)glycosidases"/>
    <property type="match status" value="1"/>
</dbReference>
<proteinExistence type="inferred from homology"/>
<keyword evidence="5" id="KW-0326">Glycosidase</keyword>
<gene>
    <name evidence="8" type="primary">LOC112283376</name>
    <name evidence="7" type="ORF">PHYPA_009513</name>
</gene>
<dbReference type="GeneID" id="112283376"/>
<dbReference type="RefSeq" id="XP_024377758.1">
    <property type="nucleotide sequence ID" value="XM_024521990.2"/>
</dbReference>
<dbReference type="Gramene" id="Pp3c6_26420V3.1">
    <property type="protein sequence ID" value="Pp3c6_26420V3.1"/>
    <property type="gene ID" value="Pp3c6_26420"/>
</dbReference>
<evidence type="ECO:0000313" key="8">
    <source>
        <dbReference type="EnsemblPlants" id="Pp3c6_26420V3.1"/>
    </source>
</evidence>
<evidence type="ECO:0000259" key="6">
    <source>
        <dbReference type="Pfam" id="PF26410"/>
    </source>
</evidence>
<evidence type="ECO:0000256" key="1">
    <source>
        <dbReference type="ARBA" id="ARBA00001678"/>
    </source>
</evidence>
<dbReference type="InterPro" id="IPR017853">
    <property type="entry name" value="GH"/>
</dbReference>
<dbReference type="OMA" id="CAKIDRF"/>
<dbReference type="AlphaFoldDB" id="A0A2K1KH89"/>
<dbReference type="InterPro" id="IPR045053">
    <property type="entry name" value="MAN-like"/>
</dbReference>
<sequence>MAMQQFVMRSGNTFMLEGRPFYLNGWNSYWLMVNAALADTQPRVDAILRDGAALGLTLCRTWAFNDDSYLALQTLPGTYDEKVFKGLDYVIHQAQINGVRLLLSLVNNWKDFGGKAKYVEWAKAEGEAVADEDDFYRNAKCRQYYRNHVKAVLTRVNTITGVAYRDDPTIFGWELMNEPQCRSDSSGDTLKAWIGEMSAHVKTLDNKHLLTVGTEGYYATDSVGCRSSNPNSYSGTVGTDFIRHHQLPYIDFATAHAYPDQWLSAGDFDATQDFFDRWVRAHIVDAERVLRMPVIFAEFGLSDKKPGFTEQKRDAFFGIVYDQVYQSALKRGAGSGALMWQLLPLEMSDWNDGYGLAPVCGSSISNVMLRQSVRLRALRQPMCGIDEGLPLDTCGNVTPHVYDKGLNQILA</sequence>
<comment type="catalytic activity">
    <reaction evidence="1">
        <text>Random hydrolysis of (1-&gt;4)-beta-D-mannosidic linkages in mannans, galactomannans and glucomannans.</text>
        <dbReference type="EC" id="3.2.1.78"/>
    </reaction>
</comment>
<accession>A0A2K1KH89</accession>
<keyword evidence="9" id="KW-1185">Reference proteome</keyword>
<evidence type="ECO:0000313" key="7">
    <source>
        <dbReference type="EMBL" id="PNR53138.1"/>
    </source>
</evidence>
<dbReference type="PANTHER" id="PTHR31451:SF45">
    <property type="entry name" value="MANNAN ENDO-1,4-BETA-MANNOSIDASE 2"/>
    <property type="match status" value="1"/>
</dbReference>
<dbReference type="InterPro" id="IPR001547">
    <property type="entry name" value="Glyco_hydro_5"/>
</dbReference>
<protein>
    <recommendedName>
        <fullName evidence="3">mannan endo-1,4-beta-mannosidase</fullName>
        <ecNumber evidence="3">3.2.1.78</ecNumber>
    </recommendedName>
</protein>
<reference evidence="7 9" key="1">
    <citation type="journal article" date="2008" name="Science">
        <title>The Physcomitrella genome reveals evolutionary insights into the conquest of land by plants.</title>
        <authorList>
            <person name="Rensing S."/>
            <person name="Lang D."/>
            <person name="Zimmer A."/>
            <person name="Terry A."/>
            <person name="Salamov A."/>
            <person name="Shapiro H."/>
            <person name="Nishiyama T."/>
            <person name="Perroud P.-F."/>
            <person name="Lindquist E."/>
            <person name="Kamisugi Y."/>
            <person name="Tanahashi T."/>
            <person name="Sakakibara K."/>
            <person name="Fujita T."/>
            <person name="Oishi K."/>
            <person name="Shin-I T."/>
            <person name="Kuroki Y."/>
            <person name="Toyoda A."/>
            <person name="Suzuki Y."/>
            <person name="Hashimoto A."/>
            <person name="Yamaguchi K."/>
            <person name="Sugano A."/>
            <person name="Kohara Y."/>
            <person name="Fujiyama A."/>
            <person name="Anterola A."/>
            <person name="Aoki S."/>
            <person name="Ashton N."/>
            <person name="Barbazuk W.B."/>
            <person name="Barker E."/>
            <person name="Bennetzen J."/>
            <person name="Bezanilla M."/>
            <person name="Blankenship R."/>
            <person name="Cho S.H."/>
            <person name="Dutcher S."/>
            <person name="Estelle M."/>
            <person name="Fawcett J.A."/>
            <person name="Gundlach H."/>
            <person name="Hanada K."/>
            <person name="Heyl A."/>
            <person name="Hicks K.A."/>
            <person name="Hugh J."/>
            <person name="Lohr M."/>
            <person name="Mayer K."/>
            <person name="Melkozernov A."/>
            <person name="Murata T."/>
            <person name="Nelson D."/>
            <person name="Pils B."/>
            <person name="Prigge M."/>
            <person name="Reiss B."/>
            <person name="Renner T."/>
            <person name="Rombauts S."/>
            <person name="Rushton P."/>
            <person name="Sanderfoot A."/>
            <person name="Schween G."/>
            <person name="Shiu S.-H."/>
            <person name="Stueber K."/>
            <person name="Theodoulou F.L."/>
            <person name="Tu H."/>
            <person name="Van de Peer Y."/>
            <person name="Verrier P.J."/>
            <person name="Waters E."/>
            <person name="Wood A."/>
            <person name="Yang L."/>
            <person name="Cove D."/>
            <person name="Cuming A."/>
            <person name="Hasebe M."/>
            <person name="Lucas S."/>
            <person name="Mishler D.B."/>
            <person name="Reski R."/>
            <person name="Grigoriev I."/>
            <person name="Quatrano R.S."/>
            <person name="Boore J.L."/>
        </authorList>
    </citation>
    <scope>NUCLEOTIDE SEQUENCE [LARGE SCALE GENOMIC DNA]</scope>
    <source>
        <strain evidence="8 9">cv. Gransden 2004</strain>
    </source>
</reference>
<evidence type="ECO:0000256" key="5">
    <source>
        <dbReference type="ARBA" id="ARBA00023295"/>
    </source>
</evidence>
<dbReference type="Gramene" id="Pp3c6_26420V3.2">
    <property type="protein sequence ID" value="Pp3c6_26420V3.2"/>
    <property type="gene ID" value="Pp3c6_26420"/>
</dbReference>
<dbReference type="Pfam" id="PF26410">
    <property type="entry name" value="GH5_mannosidase"/>
    <property type="match status" value="1"/>
</dbReference>
<evidence type="ECO:0000313" key="9">
    <source>
        <dbReference type="Proteomes" id="UP000006727"/>
    </source>
</evidence>
<dbReference type="EC" id="3.2.1.78" evidence="3"/>